<sequence>MWRSRHPSPGGMRFQRESPNLGSDCRRPVRAQFDKPGGHPVLDHFFGPVPQTRQAPPIATIRRGEPTVTATATSILSRKLQHMFRLLDNDQDGYVTAQDISARADALAAPFGAHPEKAQALKDSMHHIWDTYLQQVDEDGDGRLTAADYERGIRAAIDGDNAGFVDSLHRSAAAWYALFEADRDGHLNFDEYATLARGMGGAAAEGREQAFRRLDHDADGSLRAEEVRKAVVEFWTGEDPDANGNWLYGPL</sequence>
<dbReference type="InterPro" id="IPR002048">
    <property type="entry name" value="EF_hand_dom"/>
</dbReference>
<evidence type="ECO:0000313" key="4">
    <source>
        <dbReference type="Proteomes" id="UP000006281"/>
    </source>
</evidence>
<dbReference type="AlphaFoldDB" id="K0JWR5"/>
<dbReference type="KEGG" id="sesp:BN6_50380"/>
<dbReference type="GO" id="GO:0005509">
    <property type="term" value="F:calcium ion binding"/>
    <property type="evidence" value="ECO:0007669"/>
    <property type="project" value="InterPro"/>
</dbReference>
<evidence type="ECO:0000313" key="3">
    <source>
        <dbReference type="EMBL" id="CCH32305.1"/>
    </source>
</evidence>
<dbReference type="RefSeq" id="WP_015102417.1">
    <property type="nucleotide sequence ID" value="NC_019673.1"/>
</dbReference>
<dbReference type="STRING" id="1179773.BN6_50380"/>
<organism evidence="3 4">
    <name type="scientific">Saccharothrix espanaensis (strain ATCC 51144 / DSM 44229 / JCM 9112 / NBRC 15066 / NRRL 15764)</name>
    <dbReference type="NCBI Taxonomy" id="1179773"/>
    <lineage>
        <taxon>Bacteria</taxon>
        <taxon>Bacillati</taxon>
        <taxon>Actinomycetota</taxon>
        <taxon>Actinomycetes</taxon>
        <taxon>Pseudonocardiales</taxon>
        <taxon>Pseudonocardiaceae</taxon>
        <taxon>Saccharothrix</taxon>
    </lineage>
</organism>
<dbReference type="Pfam" id="PF13499">
    <property type="entry name" value="EF-hand_7"/>
    <property type="match status" value="1"/>
</dbReference>
<keyword evidence="4" id="KW-1185">Reference proteome</keyword>
<protein>
    <recommendedName>
        <fullName evidence="2">EF-hand domain-containing protein</fullName>
    </recommendedName>
</protein>
<feature type="domain" description="EF-hand" evidence="2">
    <location>
        <begin position="202"/>
        <end position="237"/>
    </location>
</feature>
<dbReference type="PATRIC" id="fig|1179773.3.peg.5058"/>
<dbReference type="EMBL" id="HE804045">
    <property type="protein sequence ID" value="CCH32305.1"/>
    <property type="molecule type" value="Genomic_DNA"/>
</dbReference>
<dbReference type="InterPro" id="IPR018247">
    <property type="entry name" value="EF_Hand_1_Ca_BS"/>
</dbReference>
<dbReference type="Proteomes" id="UP000006281">
    <property type="component" value="Chromosome"/>
</dbReference>
<dbReference type="PROSITE" id="PS50222">
    <property type="entry name" value="EF_HAND_2"/>
    <property type="match status" value="3"/>
</dbReference>
<dbReference type="SUPFAM" id="SSF47473">
    <property type="entry name" value="EF-hand"/>
    <property type="match status" value="1"/>
</dbReference>
<feature type="region of interest" description="Disordered" evidence="1">
    <location>
        <begin position="1"/>
        <end position="24"/>
    </location>
</feature>
<evidence type="ECO:0000256" key="1">
    <source>
        <dbReference type="SAM" id="MobiDB-lite"/>
    </source>
</evidence>
<feature type="domain" description="EF-hand" evidence="2">
    <location>
        <begin position="75"/>
        <end position="110"/>
    </location>
</feature>
<reference evidence="3 4" key="1">
    <citation type="journal article" date="2012" name="BMC Genomics">
        <title>Complete genome sequence of Saccharothrix espanaensis DSM 44229T and comparison to the other completely sequenced Pseudonocardiaceae.</title>
        <authorList>
            <person name="Strobel T."/>
            <person name="Al-Dilaimi A."/>
            <person name="Blom J."/>
            <person name="Gessner A."/>
            <person name="Kalinowski J."/>
            <person name="Luzhetska M."/>
            <person name="Puhler A."/>
            <person name="Szczepanowski R."/>
            <person name="Bechthold A."/>
            <person name="Ruckert C."/>
        </authorList>
    </citation>
    <scope>NUCLEOTIDE SEQUENCE [LARGE SCALE GENOMIC DNA]</scope>
    <source>
        <strain evidence="4">ATCC 51144 / DSM 44229 / JCM 9112 / NBRC 15066 / NRRL 15764</strain>
    </source>
</reference>
<proteinExistence type="predicted"/>
<accession>K0JWR5</accession>
<dbReference type="PROSITE" id="PS00018">
    <property type="entry name" value="EF_HAND_1"/>
    <property type="match status" value="2"/>
</dbReference>
<name>K0JWR5_SACES</name>
<dbReference type="SMART" id="SM00054">
    <property type="entry name" value="EFh"/>
    <property type="match status" value="4"/>
</dbReference>
<gene>
    <name evidence="3" type="ordered locus">BN6_50380</name>
</gene>
<dbReference type="HOGENOM" id="CLU_096804_2_0_11"/>
<feature type="domain" description="EF-hand" evidence="2">
    <location>
        <begin position="124"/>
        <end position="159"/>
    </location>
</feature>
<dbReference type="InterPro" id="IPR011992">
    <property type="entry name" value="EF-hand-dom_pair"/>
</dbReference>
<dbReference type="Gene3D" id="1.10.238.10">
    <property type="entry name" value="EF-hand"/>
    <property type="match status" value="1"/>
</dbReference>
<evidence type="ECO:0000259" key="2">
    <source>
        <dbReference type="PROSITE" id="PS50222"/>
    </source>
</evidence>
<dbReference type="eggNOG" id="COG5126">
    <property type="taxonomic scope" value="Bacteria"/>
</dbReference>